<dbReference type="InterPro" id="IPR011009">
    <property type="entry name" value="Kinase-like_dom_sf"/>
</dbReference>
<keyword evidence="2" id="KW-1185">Reference proteome</keyword>
<dbReference type="PANTHER" id="PTHR45631:SF118">
    <property type="entry name" value="PROTEIN KINASE DOMAIN-CONTAINING PROTEIN"/>
    <property type="match status" value="1"/>
</dbReference>
<dbReference type="Proteomes" id="UP001642260">
    <property type="component" value="Unassembled WGS sequence"/>
</dbReference>
<dbReference type="SUPFAM" id="SSF56112">
    <property type="entry name" value="Protein kinase-like (PK-like)"/>
    <property type="match status" value="1"/>
</dbReference>
<name>A0ABC8L816_ERUVS</name>
<accession>A0ABC8L816</accession>
<reference evidence="1 2" key="1">
    <citation type="submission" date="2022-03" db="EMBL/GenBank/DDBJ databases">
        <authorList>
            <person name="Macdonald S."/>
            <person name="Ahmed S."/>
            <person name="Newling K."/>
        </authorList>
    </citation>
    <scope>NUCLEOTIDE SEQUENCE [LARGE SCALE GENOMIC DNA]</scope>
</reference>
<dbReference type="EMBL" id="CAKOAT010446265">
    <property type="protein sequence ID" value="CAH8373885.1"/>
    <property type="molecule type" value="Genomic_DNA"/>
</dbReference>
<sequence>MITNKPVTDKNRERSNITQWVMFELNREEVIRIIDPNLGVDYNSPCVWNALRLAMSCADRSSTKRPTMSAIVSKLRECLANLRGDIELL</sequence>
<gene>
    <name evidence="1" type="ORF">ERUC_LOCUS31929</name>
</gene>
<dbReference type="Gene3D" id="1.10.510.10">
    <property type="entry name" value="Transferase(Phosphotransferase) domain 1"/>
    <property type="match status" value="1"/>
</dbReference>
<dbReference type="AlphaFoldDB" id="A0ABC8L816"/>
<dbReference type="PANTHER" id="PTHR45631">
    <property type="entry name" value="OS07G0107800 PROTEIN-RELATED"/>
    <property type="match status" value="1"/>
</dbReference>
<comment type="caution">
    <text evidence="1">The sequence shown here is derived from an EMBL/GenBank/DDBJ whole genome shotgun (WGS) entry which is preliminary data.</text>
</comment>
<organism evidence="1 2">
    <name type="scientific">Eruca vesicaria subsp. sativa</name>
    <name type="common">Garden rocket</name>
    <name type="synonym">Eruca sativa</name>
    <dbReference type="NCBI Taxonomy" id="29727"/>
    <lineage>
        <taxon>Eukaryota</taxon>
        <taxon>Viridiplantae</taxon>
        <taxon>Streptophyta</taxon>
        <taxon>Embryophyta</taxon>
        <taxon>Tracheophyta</taxon>
        <taxon>Spermatophyta</taxon>
        <taxon>Magnoliopsida</taxon>
        <taxon>eudicotyledons</taxon>
        <taxon>Gunneridae</taxon>
        <taxon>Pentapetalae</taxon>
        <taxon>rosids</taxon>
        <taxon>malvids</taxon>
        <taxon>Brassicales</taxon>
        <taxon>Brassicaceae</taxon>
        <taxon>Brassiceae</taxon>
        <taxon>Eruca</taxon>
    </lineage>
</organism>
<protein>
    <submittedName>
        <fullName evidence="1">Uncharacterized protein</fullName>
    </submittedName>
</protein>
<evidence type="ECO:0000313" key="2">
    <source>
        <dbReference type="Proteomes" id="UP001642260"/>
    </source>
</evidence>
<proteinExistence type="predicted"/>
<evidence type="ECO:0000313" key="1">
    <source>
        <dbReference type="EMBL" id="CAH8373885.1"/>
    </source>
</evidence>